<organism evidence="5 6">
    <name type="scientific">Shewanella surugensis</name>
    <dbReference type="NCBI Taxonomy" id="212020"/>
    <lineage>
        <taxon>Bacteria</taxon>
        <taxon>Pseudomonadati</taxon>
        <taxon>Pseudomonadota</taxon>
        <taxon>Gammaproteobacteria</taxon>
        <taxon>Alteromonadales</taxon>
        <taxon>Shewanellaceae</taxon>
        <taxon>Shewanella</taxon>
    </lineage>
</organism>
<evidence type="ECO:0000256" key="4">
    <source>
        <dbReference type="HAMAP-Rule" id="MF_01104"/>
    </source>
</evidence>
<comment type="caution">
    <text evidence="5">The sequence shown here is derived from an EMBL/GenBank/DDBJ whole genome shotgun (WGS) entry which is preliminary data.</text>
</comment>
<keyword evidence="3 4" id="KW-0472">Membrane</keyword>
<evidence type="ECO:0000256" key="2">
    <source>
        <dbReference type="ARBA" id="ARBA00022519"/>
    </source>
</evidence>
<dbReference type="EMBL" id="JAKIKS010000022">
    <property type="protein sequence ID" value="MCL1124359.1"/>
    <property type="molecule type" value="Genomic_DNA"/>
</dbReference>
<gene>
    <name evidence="4 5" type="primary">syd</name>
    <name evidence="5" type="ORF">L2764_07710</name>
</gene>
<dbReference type="NCBIfam" id="NF003439">
    <property type="entry name" value="PRK04968.1"/>
    <property type="match status" value="1"/>
</dbReference>
<dbReference type="Proteomes" id="UP001203423">
    <property type="component" value="Unassembled WGS sequence"/>
</dbReference>
<comment type="function">
    <text evidence="4">Interacts with the SecY protein in vivo. May bind preferentially to an uncomplexed state of SecY, thus functioning either as a chelating agent for excess SecY in the cell or as a regulatory factor that negatively controls the translocase function.</text>
</comment>
<reference evidence="5 6" key="1">
    <citation type="submission" date="2022-01" db="EMBL/GenBank/DDBJ databases">
        <title>Whole genome-based taxonomy of the Shewanellaceae.</title>
        <authorList>
            <person name="Martin-Rodriguez A.J."/>
        </authorList>
    </citation>
    <scope>NUCLEOTIDE SEQUENCE [LARGE SCALE GENOMIC DNA]</scope>
    <source>
        <strain evidence="5 6">DSM 17177</strain>
    </source>
</reference>
<dbReference type="Gene3D" id="3.40.1580.20">
    <property type="entry name" value="Syd protein"/>
    <property type="match status" value="1"/>
</dbReference>
<proteinExistence type="inferred from homology"/>
<evidence type="ECO:0000313" key="6">
    <source>
        <dbReference type="Proteomes" id="UP001203423"/>
    </source>
</evidence>
<evidence type="ECO:0000256" key="3">
    <source>
        <dbReference type="ARBA" id="ARBA00023136"/>
    </source>
</evidence>
<dbReference type="CDD" id="cd16323">
    <property type="entry name" value="Syd"/>
    <property type="match status" value="1"/>
</dbReference>
<dbReference type="RefSeq" id="WP_248939641.1">
    <property type="nucleotide sequence ID" value="NZ_JAKIKS010000022.1"/>
</dbReference>
<accession>A0ABT0L9X3</accession>
<keyword evidence="1 4" id="KW-1003">Cell membrane</keyword>
<protein>
    <recommendedName>
        <fullName evidence="4">Protein Syd</fullName>
    </recommendedName>
</protein>
<name>A0ABT0L9X3_9GAMM</name>
<keyword evidence="6" id="KW-1185">Reference proteome</keyword>
<evidence type="ECO:0000313" key="5">
    <source>
        <dbReference type="EMBL" id="MCL1124359.1"/>
    </source>
</evidence>
<keyword evidence="2 4" id="KW-0997">Cell inner membrane</keyword>
<dbReference type="InterPro" id="IPR038228">
    <property type="entry name" value="Syd_sf"/>
</dbReference>
<dbReference type="InterPro" id="IPR009948">
    <property type="entry name" value="Syd"/>
</dbReference>
<comment type="subcellular location">
    <subcellularLocation>
        <location evidence="4">Cell inner membrane</location>
        <topology evidence="4">Peripheral membrane protein</topology>
        <orientation evidence="4">Cytoplasmic side</orientation>
    </subcellularLocation>
    <text evidence="4">Loosely associated with the cytoplasmic side of the inner membrane, probably via SecY.</text>
</comment>
<sequence length="222" mass="25521">MSSLPALTNFFNAYHQAYQEQLNECPRFFAKGEHSDCILDEVNLTQDEPVQWVSVIRDEAGNFDNLNQALKISLHTDIDALYGHYFSGPLMFDSSWGQGEILQVWNQNDFECLQQNIIGHLMMKKKLKQPLTWFIGVFDENDTMITVNNDDGSVWIEKPGEVQSTCLADSLNDFISQLTPRVSPAKTYHELEEAMEGAADHPGIWQRFKSMYQHLRESLRGR</sequence>
<comment type="similarity">
    <text evidence="4">Belongs to the Syd family.</text>
</comment>
<dbReference type="HAMAP" id="MF_01104">
    <property type="entry name" value="Syd"/>
    <property type="match status" value="1"/>
</dbReference>
<evidence type="ECO:0000256" key="1">
    <source>
        <dbReference type="ARBA" id="ARBA00022475"/>
    </source>
</evidence>
<dbReference type="Pfam" id="PF07348">
    <property type="entry name" value="Syd"/>
    <property type="match status" value="1"/>
</dbReference>